<protein>
    <submittedName>
        <fullName evidence="1">Uncharacterized protein</fullName>
    </submittedName>
</protein>
<accession>A0A0F9F6E1</accession>
<name>A0A0F9F6E1_9ZZZZ</name>
<organism evidence="1">
    <name type="scientific">marine sediment metagenome</name>
    <dbReference type="NCBI Taxonomy" id="412755"/>
    <lineage>
        <taxon>unclassified sequences</taxon>
        <taxon>metagenomes</taxon>
        <taxon>ecological metagenomes</taxon>
    </lineage>
</organism>
<gene>
    <name evidence="1" type="ORF">LCGC14_2281980</name>
</gene>
<evidence type="ECO:0000313" key="1">
    <source>
        <dbReference type="EMBL" id="KKL52785.1"/>
    </source>
</evidence>
<sequence>MASPDSSFFLIIEELPSIPLQKESMDERSNGFGMCLACKKFKQVWARICGLCGEACE</sequence>
<proteinExistence type="predicted"/>
<dbReference type="AlphaFoldDB" id="A0A0F9F6E1"/>
<reference evidence="1" key="1">
    <citation type="journal article" date="2015" name="Nature">
        <title>Complex archaea that bridge the gap between prokaryotes and eukaryotes.</title>
        <authorList>
            <person name="Spang A."/>
            <person name="Saw J.H."/>
            <person name="Jorgensen S.L."/>
            <person name="Zaremba-Niedzwiedzka K."/>
            <person name="Martijn J."/>
            <person name="Lind A.E."/>
            <person name="van Eijk R."/>
            <person name="Schleper C."/>
            <person name="Guy L."/>
            <person name="Ettema T.J."/>
        </authorList>
    </citation>
    <scope>NUCLEOTIDE SEQUENCE</scope>
</reference>
<comment type="caution">
    <text evidence="1">The sequence shown here is derived from an EMBL/GenBank/DDBJ whole genome shotgun (WGS) entry which is preliminary data.</text>
</comment>
<dbReference type="EMBL" id="LAZR01031770">
    <property type="protein sequence ID" value="KKL52785.1"/>
    <property type="molecule type" value="Genomic_DNA"/>
</dbReference>